<gene>
    <name evidence="2" type="ORF">D4L85_14290</name>
</gene>
<sequence length="202" mass="23647">MTNRELEEIKKVCNEVIDDKIKTARIVLKFTLWSIGILVAIAIPLWYFVDGMTIYRNVHSQMFPSNFRIQPDTVLITAYSKDFILRKGDPAINESGYLKFYAEPGQKVRYLISAQHRFFSKESRRRKFYLEIDGIKQYEGKSIFEHGGGLREIVLHKTSSPDMELNLHTFGFRLDLEQQGYDSRDEIFISCIILVFGKQYML</sequence>
<keyword evidence="1" id="KW-0472">Membrane</keyword>
<protein>
    <submittedName>
        <fullName evidence="2">Uncharacterized protein</fullName>
    </submittedName>
</protein>
<proteinExistence type="predicted"/>
<evidence type="ECO:0000313" key="2">
    <source>
        <dbReference type="EMBL" id="AYB31661.1"/>
    </source>
</evidence>
<dbReference type="RefSeq" id="WP_119754931.1">
    <property type="nucleotide sequence ID" value="NZ_CP032382.1"/>
</dbReference>
<dbReference type="Proteomes" id="UP000266183">
    <property type="component" value="Chromosome"/>
</dbReference>
<evidence type="ECO:0000256" key="1">
    <source>
        <dbReference type="SAM" id="Phobius"/>
    </source>
</evidence>
<keyword evidence="3" id="KW-1185">Reference proteome</keyword>
<reference evidence="3" key="1">
    <citation type="submission" date="2018-09" db="EMBL/GenBank/DDBJ databases">
        <title>Chryseolinea sp. KIS68-18 isolated from soil.</title>
        <authorList>
            <person name="Weon H.-Y."/>
            <person name="Kwon S.-W."/>
            <person name="Lee S.A."/>
        </authorList>
    </citation>
    <scope>NUCLEOTIDE SEQUENCE [LARGE SCALE GENOMIC DNA]</scope>
    <source>
        <strain evidence="3">KIS68-18</strain>
    </source>
</reference>
<keyword evidence="1" id="KW-0812">Transmembrane</keyword>
<organism evidence="2 3">
    <name type="scientific">Chryseolinea soli</name>
    <dbReference type="NCBI Taxonomy" id="2321403"/>
    <lineage>
        <taxon>Bacteria</taxon>
        <taxon>Pseudomonadati</taxon>
        <taxon>Bacteroidota</taxon>
        <taxon>Cytophagia</taxon>
        <taxon>Cytophagales</taxon>
        <taxon>Fulvivirgaceae</taxon>
        <taxon>Chryseolinea</taxon>
    </lineage>
</organism>
<dbReference type="EMBL" id="CP032382">
    <property type="protein sequence ID" value="AYB31661.1"/>
    <property type="molecule type" value="Genomic_DNA"/>
</dbReference>
<feature type="transmembrane region" description="Helical" evidence="1">
    <location>
        <begin position="30"/>
        <end position="49"/>
    </location>
</feature>
<evidence type="ECO:0000313" key="3">
    <source>
        <dbReference type="Proteomes" id="UP000266183"/>
    </source>
</evidence>
<dbReference type="AlphaFoldDB" id="A0A385SMS3"/>
<keyword evidence="1" id="KW-1133">Transmembrane helix</keyword>
<dbReference type="KEGG" id="chk:D4L85_14290"/>
<accession>A0A385SMS3</accession>
<name>A0A385SMS3_9BACT</name>